<dbReference type="InterPro" id="IPR023170">
    <property type="entry name" value="HhH_base_excis_C"/>
</dbReference>
<evidence type="ECO:0000256" key="1">
    <source>
        <dbReference type="ARBA" id="ARBA00000843"/>
    </source>
</evidence>
<keyword evidence="7" id="KW-0479">Metal-binding</keyword>
<dbReference type="Pfam" id="PF14815">
    <property type="entry name" value="NUDIX_4"/>
    <property type="match status" value="1"/>
</dbReference>
<dbReference type="CDD" id="cd00056">
    <property type="entry name" value="ENDO3c"/>
    <property type="match status" value="1"/>
</dbReference>
<keyword evidence="13 14" id="KW-0326">Glycosidase</keyword>
<feature type="domain" description="HhH-GPD" evidence="15">
    <location>
        <begin position="45"/>
        <end position="192"/>
    </location>
</feature>
<comment type="similarity">
    <text evidence="3 14">Belongs to the Nth/MutY family.</text>
</comment>
<dbReference type="GO" id="GO:0034039">
    <property type="term" value="F:8-oxo-7,8-dihydroguanine DNA N-glycosylase activity"/>
    <property type="evidence" value="ECO:0007669"/>
    <property type="project" value="TreeGrafter"/>
</dbReference>
<dbReference type="InterPro" id="IPR015797">
    <property type="entry name" value="NUDIX_hydrolase-like_dom_sf"/>
</dbReference>
<evidence type="ECO:0000256" key="4">
    <source>
        <dbReference type="ARBA" id="ARBA00012045"/>
    </source>
</evidence>
<dbReference type="STRING" id="595536.GCA_000178815_04200"/>
<dbReference type="InterPro" id="IPR005760">
    <property type="entry name" value="A/G_AdeGlyc_MutY"/>
</dbReference>
<evidence type="ECO:0000256" key="8">
    <source>
        <dbReference type="ARBA" id="ARBA00022763"/>
    </source>
</evidence>
<dbReference type="FunFam" id="1.10.340.30:FF:000002">
    <property type="entry name" value="Adenine DNA glycosylase"/>
    <property type="match status" value="1"/>
</dbReference>
<evidence type="ECO:0000256" key="12">
    <source>
        <dbReference type="ARBA" id="ARBA00023204"/>
    </source>
</evidence>
<keyword evidence="6" id="KW-0004">4Fe-4S</keyword>
<dbReference type="Proteomes" id="UP000230709">
    <property type="component" value="Chromosome"/>
</dbReference>
<keyword evidence="10 14" id="KW-0408">Iron</keyword>
<accession>A0A2D2CX32</accession>
<dbReference type="SMART" id="SM00478">
    <property type="entry name" value="ENDO3c"/>
    <property type="match status" value="1"/>
</dbReference>
<sequence>MRSAPAKPDPLALLRWYDRRRRALPWRARAGETADPYAVWLSEIMLQQTTVEAVKPYFAAFLARWPDVAALAAAPQEEVMKAWAGLGYYARARNLHACARAIAARGAFPREQRELLALPGVGPYTAAAIAAIAYDAPVVAVDGNVERVVARLFAIERPAREAKAELREQAQSLFPGRRAGDFTQALMDLGATVCTPRGPRCGDCPFHGACAAERSGDAEAFPVKPPKTQKPERRGAAFVLLSDGAALIRTRPPRGLLGGMAEFPSTPFRADFDPRKARAHAPAAAPWRELPGMVEHVFTHFSLRLTIFRATLPPPRPGIENCRWTELGRLEAEGLPTLMRKVAAHAGLGLE</sequence>
<evidence type="ECO:0000256" key="11">
    <source>
        <dbReference type="ARBA" id="ARBA00023014"/>
    </source>
</evidence>
<comment type="cofactor">
    <cofactor evidence="14">
        <name>[4Fe-4S] cluster</name>
        <dbReference type="ChEBI" id="CHEBI:49883"/>
    </cofactor>
    <text evidence="14">Binds 1 [4Fe-4S] cluster.</text>
</comment>
<evidence type="ECO:0000256" key="3">
    <source>
        <dbReference type="ARBA" id="ARBA00008343"/>
    </source>
</evidence>
<evidence type="ECO:0000259" key="15">
    <source>
        <dbReference type="SMART" id="SM00478"/>
    </source>
</evidence>
<comment type="function">
    <text evidence="2">Adenine glycosylase active on G-A mispairs. MutY also corrects error-prone DNA synthesis past GO lesions which are due to the oxidatively damaged form of guanine: 7,8-dihydro-8-oxoguanine (8-oxo-dGTP).</text>
</comment>
<keyword evidence="8 14" id="KW-0227">DNA damage</keyword>
<evidence type="ECO:0000256" key="7">
    <source>
        <dbReference type="ARBA" id="ARBA00022723"/>
    </source>
</evidence>
<gene>
    <name evidence="16" type="primary">mutY</name>
    <name evidence="16" type="ORF">CQW49_04800</name>
</gene>
<dbReference type="Pfam" id="PF00633">
    <property type="entry name" value="HHH"/>
    <property type="match status" value="1"/>
</dbReference>
<evidence type="ECO:0000256" key="13">
    <source>
        <dbReference type="ARBA" id="ARBA00023295"/>
    </source>
</evidence>
<keyword evidence="17" id="KW-1185">Reference proteome</keyword>
<dbReference type="InterPro" id="IPR003265">
    <property type="entry name" value="HhH-GPD_domain"/>
</dbReference>
<evidence type="ECO:0000256" key="14">
    <source>
        <dbReference type="RuleBase" id="RU365096"/>
    </source>
</evidence>
<dbReference type="InterPro" id="IPR029119">
    <property type="entry name" value="MutY_C"/>
</dbReference>
<dbReference type="GO" id="GO:0006298">
    <property type="term" value="P:mismatch repair"/>
    <property type="evidence" value="ECO:0007669"/>
    <property type="project" value="TreeGrafter"/>
</dbReference>
<dbReference type="GO" id="GO:0000701">
    <property type="term" value="F:purine-specific mismatch base pair DNA N-glycosylase activity"/>
    <property type="evidence" value="ECO:0007669"/>
    <property type="project" value="UniProtKB-EC"/>
</dbReference>
<dbReference type="SUPFAM" id="SSF55811">
    <property type="entry name" value="Nudix"/>
    <property type="match status" value="1"/>
</dbReference>
<dbReference type="EC" id="3.2.2.31" evidence="4 14"/>
<dbReference type="SUPFAM" id="SSF48150">
    <property type="entry name" value="DNA-glycosylase"/>
    <property type="match status" value="1"/>
</dbReference>
<dbReference type="EMBL" id="CP023737">
    <property type="protein sequence ID" value="ATQ67287.1"/>
    <property type="molecule type" value="Genomic_DNA"/>
</dbReference>
<dbReference type="Gene3D" id="3.90.79.10">
    <property type="entry name" value="Nucleoside Triphosphate Pyrophosphohydrolase"/>
    <property type="match status" value="1"/>
</dbReference>
<dbReference type="KEGG" id="mtw:CQW49_04800"/>
<keyword evidence="12" id="KW-0234">DNA repair</keyword>
<dbReference type="InterPro" id="IPR000445">
    <property type="entry name" value="HhH_motif"/>
</dbReference>
<dbReference type="PANTHER" id="PTHR42944">
    <property type="entry name" value="ADENINE DNA GLYCOSYLASE"/>
    <property type="match status" value="1"/>
</dbReference>
<dbReference type="GO" id="GO:0051539">
    <property type="term" value="F:4 iron, 4 sulfur cluster binding"/>
    <property type="evidence" value="ECO:0007669"/>
    <property type="project" value="UniProtKB-UniRule"/>
</dbReference>
<dbReference type="PANTHER" id="PTHR42944:SF1">
    <property type="entry name" value="ADENINE DNA GLYCOSYLASE"/>
    <property type="match status" value="1"/>
</dbReference>
<reference evidence="17" key="1">
    <citation type="submission" date="2017-10" db="EMBL/GenBank/DDBJ databases">
        <title>Completed PacBio SMRT sequence of Methylosinus trichosporium OB3b reveals presence of a third large plasmid.</title>
        <authorList>
            <person name="Charles T.C."/>
            <person name="Lynch M.D.J."/>
            <person name="Heil J.R."/>
            <person name="Cheng J."/>
        </authorList>
    </citation>
    <scope>NUCLEOTIDE SEQUENCE [LARGE SCALE GENOMIC DNA]</scope>
    <source>
        <strain evidence="17">OB3b</strain>
    </source>
</reference>
<evidence type="ECO:0000313" key="17">
    <source>
        <dbReference type="Proteomes" id="UP000230709"/>
    </source>
</evidence>
<dbReference type="GO" id="GO:0046872">
    <property type="term" value="F:metal ion binding"/>
    <property type="evidence" value="ECO:0007669"/>
    <property type="project" value="UniProtKB-UniRule"/>
</dbReference>
<dbReference type="InterPro" id="IPR011257">
    <property type="entry name" value="DNA_glycosylase"/>
</dbReference>
<evidence type="ECO:0000256" key="2">
    <source>
        <dbReference type="ARBA" id="ARBA00002933"/>
    </source>
</evidence>
<keyword evidence="9" id="KW-0378">Hydrolase</keyword>
<organism evidence="16 17">
    <name type="scientific">Methylosinus trichosporium (strain ATCC 35070 / NCIMB 11131 / UNIQEM 75 / OB3b)</name>
    <dbReference type="NCBI Taxonomy" id="595536"/>
    <lineage>
        <taxon>Bacteria</taxon>
        <taxon>Pseudomonadati</taxon>
        <taxon>Pseudomonadota</taxon>
        <taxon>Alphaproteobacteria</taxon>
        <taxon>Hyphomicrobiales</taxon>
        <taxon>Methylocystaceae</taxon>
        <taxon>Methylosinus</taxon>
    </lineage>
</organism>
<dbReference type="InterPro" id="IPR044298">
    <property type="entry name" value="MIG/MutY"/>
</dbReference>
<evidence type="ECO:0000256" key="5">
    <source>
        <dbReference type="ARBA" id="ARBA00022023"/>
    </source>
</evidence>
<dbReference type="Pfam" id="PF00730">
    <property type="entry name" value="HhH-GPD"/>
    <property type="match status" value="1"/>
</dbReference>
<dbReference type="Gene3D" id="1.10.1670.10">
    <property type="entry name" value="Helix-hairpin-Helix base-excision DNA repair enzymes (C-terminal)"/>
    <property type="match status" value="1"/>
</dbReference>
<comment type="catalytic activity">
    <reaction evidence="1 14">
        <text>Hydrolyzes free adenine bases from 7,8-dihydro-8-oxoguanine:adenine mismatched double-stranded DNA, leaving an apurinic site.</text>
        <dbReference type="EC" id="3.2.2.31"/>
    </reaction>
</comment>
<evidence type="ECO:0000256" key="9">
    <source>
        <dbReference type="ARBA" id="ARBA00022801"/>
    </source>
</evidence>
<dbReference type="AlphaFoldDB" id="A0A2D2CX32"/>
<dbReference type="RefSeq" id="WP_003610709.1">
    <property type="nucleotide sequence ID" value="NZ_ADVE02000001.1"/>
</dbReference>
<name>A0A2D2CX32_METT3</name>
<protein>
    <recommendedName>
        <fullName evidence="5 14">Adenine DNA glycosylase</fullName>
        <ecNumber evidence="4 14">3.2.2.31</ecNumber>
    </recommendedName>
</protein>
<dbReference type="InterPro" id="IPR004036">
    <property type="entry name" value="Endonuclease-III-like_CS2"/>
</dbReference>
<evidence type="ECO:0000256" key="10">
    <source>
        <dbReference type="ARBA" id="ARBA00023004"/>
    </source>
</evidence>
<dbReference type="GO" id="GO:0035485">
    <property type="term" value="F:adenine/guanine mispair binding"/>
    <property type="evidence" value="ECO:0007669"/>
    <property type="project" value="TreeGrafter"/>
</dbReference>
<dbReference type="Gene3D" id="1.10.340.30">
    <property type="entry name" value="Hypothetical protein, domain 2"/>
    <property type="match status" value="1"/>
</dbReference>
<dbReference type="PROSITE" id="PS01155">
    <property type="entry name" value="ENDONUCLEASE_III_2"/>
    <property type="match status" value="1"/>
</dbReference>
<evidence type="ECO:0000313" key="16">
    <source>
        <dbReference type="EMBL" id="ATQ67287.1"/>
    </source>
</evidence>
<keyword evidence="11" id="KW-0411">Iron-sulfur</keyword>
<dbReference type="CDD" id="cd03431">
    <property type="entry name" value="NUDIX_DNA_Glycosylase_C-MutY"/>
    <property type="match status" value="1"/>
</dbReference>
<evidence type="ECO:0000256" key="6">
    <source>
        <dbReference type="ARBA" id="ARBA00022485"/>
    </source>
</evidence>
<dbReference type="NCBIfam" id="TIGR01084">
    <property type="entry name" value="mutY"/>
    <property type="match status" value="1"/>
</dbReference>
<dbReference type="GO" id="GO:0032357">
    <property type="term" value="F:oxidized purine DNA binding"/>
    <property type="evidence" value="ECO:0007669"/>
    <property type="project" value="TreeGrafter"/>
</dbReference>
<dbReference type="GO" id="GO:0006284">
    <property type="term" value="P:base-excision repair"/>
    <property type="evidence" value="ECO:0007669"/>
    <property type="project" value="UniProtKB-UniRule"/>
</dbReference>
<proteinExistence type="inferred from homology"/>